<gene>
    <name evidence="2" type="ORF">VFH_IV035080</name>
</gene>
<keyword evidence="3" id="KW-1185">Reference proteome</keyword>
<dbReference type="Proteomes" id="UP001157006">
    <property type="component" value="Chromosome 4"/>
</dbReference>
<reference evidence="2 3" key="1">
    <citation type="submission" date="2023-01" db="EMBL/GenBank/DDBJ databases">
        <authorList>
            <person name="Kreplak J."/>
        </authorList>
    </citation>
    <scope>NUCLEOTIDE SEQUENCE [LARGE SCALE GENOMIC DNA]</scope>
</reference>
<evidence type="ECO:0000256" key="1">
    <source>
        <dbReference type="SAM" id="MobiDB-lite"/>
    </source>
</evidence>
<dbReference type="AlphaFoldDB" id="A0AAV1ABU9"/>
<sequence length="108" mass="11868">MSVAILLAEATLLPSIDLSLFSILIKSVRTQEQPVQQNMSNEHAQSQDALKSSFGTHGEPNVNNALNMKRVFMDAEESLSKVDSFSRWMSTAFASVDDLHMQSSLGIP</sequence>
<name>A0AAV1ABU9_VICFA</name>
<evidence type="ECO:0000313" key="2">
    <source>
        <dbReference type="EMBL" id="CAI8607371.1"/>
    </source>
</evidence>
<organism evidence="2 3">
    <name type="scientific">Vicia faba</name>
    <name type="common">Broad bean</name>
    <name type="synonym">Faba vulgaris</name>
    <dbReference type="NCBI Taxonomy" id="3906"/>
    <lineage>
        <taxon>Eukaryota</taxon>
        <taxon>Viridiplantae</taxon>
        <taxon>Streptophyta</taxon>
        <taxon>Embryophyta</taxon>
        <taxon>Tracheophyta</taxon>
        <taxon>Spermatophyta</taxon>
        <taxon>Magnoliopsida</taxon>
        <taxon>eudicotyledons</taxon>
        <taxon>Gunneridae</taxon>
        <taxon>Pentapetalae</taxon>
        <taxon>rosids</taxon>
        <taxon>fabids</taxon>
        <taxon>Fabales</taxon>
        <taxon>Fabaceae</taxon>
        <taxon>Papilionoideae</taxon>
        <taxon>50 kb inversion clade</taxon>
        <taxon>NPAAA clade</taxon>
        <taxon>Hologalegina</taxon>
        <taxon>IRL clade</taxon>
        <taxon>Fabeae</taxon>
        <taxon>Vicia</taxon>
    </lineage>
</organism>
<feature type="region of interest" description="Disordered" evidence="1">
    <location>
        <begin position="32"/>
        <end position="61"/>
    </location>
</feature>
<protein>
    <submittedName>
        <fullName evidence="2">Uncharacterized protein</fullName>
    </submittedName>
</protein>
<accession>A0AAV1ABU9</accession>
<evidence type="ECO:0000313" key="3">
    <source>
        <dbReference type="Proteomes" id="UP001157006"/>
    </source>
</evidence>
<dbReference type="EMBL" id="OX451739">
    <property type="protein sequence ID" value="CAI8607371.1"/>
    <property type="molecule type" value="Genomic_DNA"/>
</dbReference>
<proteinExistence type="predicted"/>